<feature type="region of interest" description="Disordered" evidence="1">
    <location>
        <begin position="1"/>
        <end position="21"/>
    </location>
</feature>
<name>A0AAV2CI79_9ROSI</name>
<dbReference type="EMBL" id="OZ034813">
    <property type="protein sequence ID" value="CAL1356274.1"/>
    <property type="molecule type" value="Genomic_DNA"/>
</dbReference>
<proteinExistence type="predicted"/>
<evidence type="ECO:0000313" key="3">
    <source>
        <dbReference type="Proteomes" id="UP001497516"/>
    </source>
</evidence>
<keyword evidence="3" id="KW-1185">Reference proteome</keyword>
<dbReference type="Proteomes" id="UP001497516">
    <property type="component" value="Chromosome 1"/>
</dbReference>
<evidence type="ECO:0000256" key="1">
    <source>
        <dbReference type="SAM" id="MobiDB-lite"/>
    </source>
</evidence>
<evidence type="ECO:0000313" key="2">
    <source>
        <dbReference type="EMBL" id="CAL1356274.1"/>
    </source>
</evidence>
<sequence>MAKLDKLLEKGQKTTATTEQGQAAVVRQITVMEQGFTIPFKAIATLHDHGGDGHQATNRRWRPSLSKRETIVEIRQIYPTEAPPKMIVG</sequence>
<gene>
    <name evidence="2" type="ORF">LTRI10_LOCUS3985</name>
</gene>
<accession>A0AAV2CI79</accession>
<reference evidence="2 3" key="1">
    <citation type="submission" date="2024-04" db="EMBL/GenBank/DDBJ databases">
        <authorList>
            <person name="Fracassetti M."/>
        </authorList>
    </citation>
    <scope>NUCLEOTIDE SEQUENCE [LARGE SCALE GENOMIC DNA]</scope>
</reference>
<protein>
    <submittedName>
        <fullName evidence="2">Uncharacterized protein</fullName>
    </submittedName>
</protein>
<organism evidence="2 3">
    <name type="scientific">Linum trigynum</name>
    <dbReference type="NCBI Taxonomy" id="586398"/>
    <lineage>
        <taxon>Eukaryota</taxon>
        <taxon>Viridiplantae</taxon>
        <taxon>Streptophyta</taxon>
        <taxon>Embryophyta</taxon>
        <taxon>Tracheophyta</taxon>
        <taxon>Spermatophyta</taxon>
        <taxon>Magnoliopsida</taxon>
        <taxon>eudicotyledons</taxon>
        <taxon>Gunneridae</taxon>
        <taxon>Pentapetalae</taxon>
        <taxon>rosids</taxon>
        <taxon>fabids</taxon>
        <taxon>Malpighiales</taxon>
        <taxon>Linaceae</taxon>
        <taxon>Linum</taxon>
    </lineage>
</organism>
<feature type="compositionally biased region" description="Basic and acidic residues" evidence="1">
    <location>
        <begin position="1"/>
        <end position="12"/>
    </location>
</feature>
<dbReference type="AlphaFoldDB" id="A0AAV2CI79"/>